<gene>
    <name evidence="1" type="ORF">HME9304_03159</name>
</gene>
<dbReference type="InterPro" id="IPR051781">
    <property type="entry name" value="Metallo-dep_Hydrolase"/>
</dbReference>
<name>A0A2Z4LXU0_9FLAO</name>
<reference evidence="1 2" key="1">
    <citation type="submission" date="2018-06" db="EMBL/GenBank/DDBJ databases">
        <title>Spongiibacterium sp. HME9304 Genome sequencing and assembly.</title>
        <authorList>
            <person name="Kang H."/>
            <person name="Kim H."/>
            <person name="Joh K."/>
        </authorList>
    </citation>
    <scope>NUCLEOTIDE SEQUENCE [LARGE SCALE GENOMIC DNA]</scope>
    <source>
        <strain evidence="1 2">HME9304</strain>
    </source>
</reference>
<dbReference type="OrthoDB" id="9765769at2"/>
<dbReference type="GO" id="GO:0016810">
    <property type="term" value="F:hydrolase activity, acting on carbon-nitrogen (but not peptide) bonds"/>
    <property type="evidence" value="ECO:0007669"/>
    <property type="project" value="InterPro"/>
</dbReference>
<dbReference type="PANTHER" id="PTHR43135:SF3">
    <property type="entry name" value="ALPHA-D-RIBOSE 1-METHYLPHOSPHONATE 5-TRIPHOSPHATE DIPHOSPHATASE"/>
    <property type="match status" value="1"/>
</dbReference>
<evidence type="ECO:0000313" key="2">
    <source>
        <dbReference type="Proteomes" id="UP000248536"/>
    </source>
</evidence>
<dbReference type="InterPro" id="IPR011059">
    <property type="entry name" value="Metal-dep_hydrolase_composite"/>
</dbReference>
<sequence length="421" mass="48102">MKKYCVLFVLVFCISCNSQKINHSKYAKTNFNAKTMKLIDGNWFDGKKFKERPVWLKNGLMYYKSIEEEVDTVIDLSGKYVIPPFAEAHNHNLESDYKLDERIAHYLNHGIFYVKLLSSIKKRIDPLMHNYNKPDGLDISMAHAPLTATDGHPIALRKKFLEYGHFDGLFNSIEEIEYHGYVIIDDSLDLENKWEKILSFSPNFIKINLLHSEEYAKRKKDTSFFGKKGLNPKLVPDLVKRAHASNLRVSAHVATAHDFHVGVNSNVDEIAHLPEIHNGNPIAMEDAVMAKTKDITVVTTISLVKKDKGKENYQELVENVAANLKILKEAGVTLAIGSDMYNDNSTEEFNFLHELDIFTNLELLTMWTEHATSTIFPNRKIGKLKDGYEGSFLVLDKNPLSDISNIYQRIVLRIKEGVILK</sequence>
<keyword evidence="2" id="KW-1185">Reference proteome</keyword>
<dbReference type="PANTHER" id="PTHR43135">
    <property type="entry name" value="ALPHA-D-RIBOSE 1-METHYLPHOSPHONATE 5-TRIPHOSPHATE DIPHOSPHATASE"/>
    <property type="match status" value="1"/>
</dbReference>
<dbReference type="SUPFAM" id="SSF51556">
    <property type="entry name" value="Metallo-dependent hydrolases"/>
    <property type="match status" value="1"/>
</dbReference>
<dbReference type="Proteomes" id="UP000248536">
    <property type="component" value="Chromosome"/>
</dbReference>
<evidence type="ECO:0008006" key="3">
    <source>
        <dbReference type="Google" id="ProtNLM"/>
    </source>
</evidence>
<evidence type="ECO:0000313" key="1">
    <source>
        <dbReference type="EMBL" id="AWX46127.1"/>
    </source>
</evidence>
<proteinExistence type="predicted"/>
<dbReference type="KEGG" id="spon:HME9304_03159"/>
<protein>
    <recommendedName>
        <fullName evidence="3">Amidohydrolase-related domain-containing protein</fullName>
    </recommendedName>
</protein>
<dbReference type="RefSeq" id="WP_112379443.1">
    <property type="nucleotide sequence ID" value="NZ_CP030104.1"/>
</dbReference>
<dbReference type="EMBL" id="CP030104">
    <property type="protein sequence ID" value="AWX46127.1"/>
    <property type="molecule type" value="Genomic_DNA"/>
</dbReference>
<dbReference type="InterPro" id="IPR032466">
    <property type="entry name" value="Metal_Hydrolase"/>
</dbReference>
<organism evidence="1 2">
    <name type="scientific">Flagellimonas maritima</name>
    <dbReference type="NCBI Taxonomy" id="1383885"/>
    <lineage>
        <taxon>Bacteria</taxon>
        <taxon>Pseudomonadati</taxon>
        <taxon>Bacteroidota</taxon>
        <taxon>Flavobacteriia</taxon>
        <taxon>Flavobacteriales</taxon>
        <taxon>Flavobacteriaceae</taxon>
        <taxon>Flagellimonas</taxon>
    </lineage>
</organism>
<dbReference type="Gene3D" id="2.30.40.10">
    <property type="entry name" value="Urease, subunit C, domain 1"/>
    <property type="match status" value="1"/>
</dbReference>
<dbReference type="Gene3D" id="3.20.20.140">
    <property type="entry name" value="Metal-dependent hydrolases"/>
    <property type="match status" value="1"/>
</dbReference>
<dbReference type="AlphaFoldDB" id="A0A2Z4LXU0"/>
<accession>A0A2Z4LXU0</accession>